<evidence type="ECO:0000256" key="1">
    <source>
        <dbReference type="SAM" id="Phobius"/>
    </source>
</evidence>
<keyword evidence="1" id="KW-1133">Transmembrane helix</keyword>
<protein>
    <submittedName>
        <fullName evidence="3">Zinc ribbon protein</fullName>
    </submittedName>
</protein>
<feature type="transmembrane region" description="Helical" evidence="1">
    <location>
        <begin position="134"/>
        <end position="155"/>
    </location>
</feature>
<accession>A0A2T6C2W3</accession>
<dbReference type="Proteomes" id="UP000244090">
    <property type="component" value="Unassembled WGS sequence"/>
</dbReference>
<name>A0A2T6C2W3_9FLAO</name>
<dbReference type="Pfam" id="PF13248">
    <property type="entry name" value="Zn_ribbon_3"/>
    <property type="match status" value="1"/>
</dbReference>
<keyword evidence="4" id="KW-1185">Reference proteome</keyword>
<dbReference type="AlphaFoldDB" id="A0A2T6C2W3"/>
<dbReference type="EMBL" id="QBKT01000002">
    <property type="protein sequence ID" value="PTX62654.1"/>
    <property type="molecule type" value="Genomic_DNA"/>
</dbReference>
<keyword evidence="1" id="KW-0812">Transmembrane</keyword>
<organism evidence="3 4">
    <name type="scientific">Kordia periserrulae</name>
    <dbReference type="NCBI Taxonomy" id="701523"/>
    <lineage>
        <taxon>Bacteria</taxon>
        <taxon>Pseudomonadati</taxon>
        <taxon>Bacteroidota</taxon>
        <taxon>Flavobacteriia</taxon>
        <taxon>Flavobacteriales</taxon>
        <taxon>Flavobacteriaceae</taxon>
        <taxon>Kordia</taxon>
    </lineage>
</organism>
<keyword evidence="1" id="KW-0472">Membrane</keyword>
<dbReference type="RefSeq" id="WP_108113649.1">
    <property type="nucleotide sequence ID" value="NZ_QBKT01000002.1"/>
</dbReference>
<sequence>MKYCTACGHSIADEAKFCRECGEKQVVKEVVKPAGFPKTENIKETDDIQQTASTPKKTLRTKKHYPAIYTLLLVLSFIGPIYVLSITFAFLFFGLLLKSHPLYLTIGTVWFITALTTFIGTILLLLKRKTGWKVYMLSQVIYIIAGIFAALSLYSEPKTDGFEFVITIFFIIPAIILLFIFKRKKFQDYLR</sequence>
<dbReference type="OrthoDB" id="1492195at2"/>
<reference evidence="3 4" key="1">
    <citation type="submission" date="2018-04" db="EMBL/GenBank/DDBJ databases">
        <title>Genomic Encyclopedia of Archaeal and Bacterial Type Strains, Phase II (KMG-II): from individual species to whole genera.</title>
        <authorList>
            <person name="Goeker M."/>
        </authorList>
    </citation>
    <scope>NUCLEOTIDE SEQUENCE [LARGE SCALE GENOMIC DNA]</scope>
    <source>
        <strain evidence="3 4">DSM 25731</strain>
    </source>
</reference>
<dbReference type="InterPro" id="IPR059113">
    <property type="entry name" value="Znf_ribbon"/>
</dbReference>
<comment type="caution">
    <text evidence="3">The sequence shown here is derived from an EMBL/GenBank/DDBJ whole genome shotgun (WGS) entry which is preliminary data.</text>
</comment>
<evidence type="ECO:0000313" key="4">
    <source>
        <dbReference type="Proteomes" id="UP000244090"/>
    </source>
</evidence>
<feature type="domain" description="Putative zinc-ribbon" evidence="2">
    <location>
        <begin position="1"/>
        <end position="24"/>
    </location>
</feature>
<proteinExistence type="predicted"/>
<gene>
    <name evidence="3" type="ORF">C8N46_10250</name>
</gene>
<evidence type="ECO:0000259" key="2">
    <source>
        <dbReference type="Pfam" id="PF13248"/>
    </source>
</evidence>
<feature type="transmembrane region" description="Helical" evidence="1">
    <location>
        <begin position="67"/>
        <end position="96"/>
    </location>
</feature>
<feature type="transmembrane region" description="Helical" evidence="1">
    <location>
        <begin position="161"/>
        <end position="181"/>
    </location>
</feature>
<evidence type="ECO:0000313" key="3">
    <source>
        <dbReference type="EMBL" id="PTX62654.1"/>
    </source>
</evidence>
<feature type="transmembrane region" description="Helical" evidence="1">
    <location>
        <begin position="102"/>
        <end position="125"/>
    </location>
</feature>